<evidence type="ECO:0000313" key="2">
    <source>
        <dbReference type="Proteomes" id="UP000225972"/>
    </source>
</evidence>
<sequence>MQLDMCPGELLDRLIIRRFRLQLCAVSSRERREKLLNEVADIERAIKGFDFPNDLECALQSVNAKLWNMECDFSKNELNFSQEVIEEYISLKVKRVQIRSKIDSHFGCGTREYRNFVNKIPCGD</sequence>
<gene>
    <name evidence="1" type="ORF">TRP8649_00114</name>
</gene>
<proteinExistence type="predicted"/>
<accession>A0A238J7X1</accession>
<reference evidence="2" key="1">
    <citation type="submission" date="2017-05" db="EMBL/GenBank/DDBJ databases">
        <authorList>
            <person name="Rodrigo-Torres L."/>
            <person name="Arahal R. D."/>
            <person name="Lucena T."/>
        </authorList>
    </citation>
    <scope>NUCLEOTIDE SEQUENCE [LARGE SCALE GENOMIC DNA]</scope>
    <source>
        <strain evidence="2">CECT 8649</strain>
    </source>
</reference>
<protein>
    <submittedName>
        <fullName evidence="1">Uncharacterized protein</fullName>
    </submittedName>
</protein>
<name>A0A238J7X1_9RHOB</name>
<dbReference type="Proteomes" id="UP000225972">
    <property type="component" value="Unassembled WGS sequence"/>
</dbReference>
<keyword evidence="2" id="KW-1185">Reference proteome</keyword>
<organism evidence="1 2">
    <name type="scientific">Pelagimonas phthalicica</name>
    <dbReference type="NCBI Taxonomy" id="1037362"/>
    <lineage>
        <taxon>Bacteria</taxon>
        <taxon>Pseudomonadati</taxon>
        <taxon>Pseudomonadota</taxon>
        <taxon>Alphaproteobacteria</taxon>
        <taxon>Rhodobacterales</taxon>
        <taxon>Roseobacteraceae</taxon>
        <taxon>Pelagimonas</taxon>
    </lineage>
</organism>
<evidence type="ECO:0000313" key="1">
    <source>
        <dbReference type="EMBL" id="SMX26042.1"/>
    </source>
</evidence>
<dbReference type="AlphaFoldDB" id="A0A238J7X1"/>
<dbReference type="EMBL" id="FXXP01000001">
    <property type="protein sequence ID" value="SMX26042.1"/>
    <property type="molecule type" value="Genomic_DNA"/>
</dbReference>